<accession>A0AAW0ENW7</accession>
<comment type="similarity">
    <text evidence="1">Belongs to the TCP11 family.</text>
</comment>
<dbReference type="AlphaFoldDB" id="A0AAW0ENW7"/>
<gene>
    <name evidence="3" type="ORF">NESM_000465200</name>
</gene>
<reference evidence="3 4" key="1">
    <citation type="journal article" date="2021" name="MBio">
        <title>A New Model Trypanosomatid, Novymonas esmeraldas: Genomic Perception of Its 'Candidatus Pandoraea novymonadis' Endosymbiont.</title>
        <authorList>
            <person name="Zakharova A."/>
            <person name="Saura A."/>
            <person name="Butenko A."/>
            <person name="Podesvova L."/>
            <person name="Warmusova S."/>
            <person name="Kostygov A.Y."/>
            <person name="Nenarokova A."/>
            <person name="Lukes J."/>
            <person name="Opperdoes F.R."/>
            <person name="Yurchenko V."/>
        </authorList>
    </citation>
    <scope>NUCLEOTIDE SEQUENCE [LARGE SCALE GENOMIC DNA]</scope>
    <source>
        <strain evidence="3 4">E262AT.01</strain>
    </source>
</reference>
<evidence type="ECO:0000313" key="4">
    <source>
        <dbReference type="Proteomes" id="UP001430356"/>
    </source>
</evidence>
<dbReference type="Proteomes" id="UP001430356">
    <property type="component" value="Unassembled WGS sequence"/>
</dbReference>
<feature type="region of interest" description="Disordered" evidence="2">
    <location>
        <begin position="235"/>
        <end position="261"/>
    </location>
</feature>
<organism evidence="3 4">
    <name type="scientific">Novymonas esmeraldas</name>
    <dbReference type="NCBI Taxonomy" id="1808958"/>
    <lineage>
        <taxon>Eukaryota</taxon>
        <taxon>Discoba</taxon>
        <taxon>Euglenozoa</taxon>
        <taxon>Kinetoplastea</taxon>
        <taxon>Metakinetoplastina</taxon>
        <taxon>Trypanosomatida</taxon>
        <taxon>Trypanosomatidae</taxon>
        <taxon>Novymonas</taxon>
    </lineage>
</organism>
<protein>
    <submittedName>
        <fullName evidence="3">T-complex protein 11</fullName>
    </submittedName>
</protein>
<dbReference type="GO" id="GO:0007165">
    <property type="term" value="P:signal transduction"/>
    <property type="evidence" value="ECO:0007669"/>
    <property type="project" value="TreeGrafter"/>
</dbReference>
<dbReference type="Pfam" id="PF05794">
    <property type="entry name" value="Tcp11"/>
    <property type="match status" value="1"/>
</dbReference>
<evidence type="ECO:0000256" key="1">
    <source>
        <dbReference type="ARBA" id="ARBA00010954"/>
    </source>
</evidence>
<proteinExistence type="inferred from homology"/>
<feature type="compositionally biased region" description="Low complexity" evidence="2">
    <location>
        <begin position="352"/>
        <end position="374"/>
    </location>
</feature>
<dbReference type="InterPro" id="IPR008862">
    <property type="entry name" value="Tcp11"/>
</dbReference>
<evidence type="ECO:0000313" key="3">
    <source>
        <dbReference type="EMBL" id="KAK7195384.1"/>
    </source>
</evidence>
<keyword evidence="4" id="KW-1185">Reference proteome</keyword>
<feature type="compositionally biased region" description="Basic and acidic residues" evidence="2">
    <location>
        <begin position="243"/>
        <end position="252"/>
    </location>
</feature>
<name>A0AAW0ENW7_9TRYP</name>
<comment type="caution">
    <text evidence="3">The sequence shown here is derived from an EMBL/GenBank/DDBJ whole genome shotgun (WGS) entry which is preliminary data.</text>
</comment>
<feature type="region of interest" description="Disordered" evidence="2">
    <location>
        <begin position="155"/>
        <end position="180"/>
    </location>
</feature>
<sequence length="878" mass="96504">MADTGADAGDGVAVAASPRPRVRIADSMRELSVELQQLEDLGLSFDPLAAPSSDEVEHILITDSWSCAVCGTTAASTCPSTGKPHRRRLVNIAQRALRLIERHVGKVYVRPASLSQRVEGEVQVRTQRRLTMNPHSFLLAFYFAAQAAVAAASPETATGEARTPQSSRKSAASGGRGGGTEWTAECARHLLDVVREIKNYGVSPTDDAYCHSLLKSVRSAWRQYSRQVKWELAAGNAGAAESPKARTSDDGAHASPPSAVEARHELVSCTRLALMEAVAHSRKEPDNHDLKQFTALLYQRLSRLCTTDEFADVRRRVEQLEGYDATPRIEYAAPPSVMSDGNTTASEDEGDAAGASAATPAAGLSSSSSSAAASGERRRAGPPLPPGWYVDARGISRPPADHEARKRRERYLQREFKAQKAYEAVMQVEREKSAPEQLQAEATVALTQSELQQLADDLNRTPPRLQRLSRFLTLVEDRFVEALPPRLRPRLRQEFHDVLDWNVIQRQARGNARNISNLVRFVGEKVIECSSTAREAATAARMSAVCGDIERCVPDVGAAVANAFAFLFEAIRELREDVAKFSLVMINASLKQNAVQFIREFVAACLPLPRRWAASVAFVQRFINDDKVRLWSSAAVPQAWTSITAEERRVRGALLIGTLDLLRSGRHTSLDRWENLPPEIFYFEKHVIFKAANTVQESTLLLLLDGAISSVLARRGMKAVTVSTVVRSLHSQILALLAEDIRLAALKDSVVDSIESQLYRLHVGAPGAHETDASALAALAPQVTLTDSEKQLVHSTMDKMTNTEDPLYVAFERRVLQFMETMLVANSDDVVPLGLVTDTLKEQVQVLRHMLVFHWEVYAPSYRELLPLLSLEPAAPSA</sequence>
<dbReference type="PANTHER" id="PTHR12832:SF11">
    <property type="entry name" value="LD23868P"/>
    <property type="match status" value="1"/>
</dbReference>
<feature type="region of interest" description="Disordered" evidence="2">
    <location>
        <begin position="331"/>
        <end position="406"/>
    </location>
</feature>
<dbReference type="PANTHER" id="PTHR12832">
    <property type="entry name" value="TESTIS-SPECIFIC PROTEIN PBS13 T-COMPLEX 11"/>
    <property type="match status" value="1"/>
</dbReference>
<evidence type="ECO:0000256" key="2">
    <source>
        <dbReference type="SAM" id="MobiDB-lite"/>
    </source>
</evidence>
<dbReference type="EMBL" id="JAECZO010000053">
    <property type="protein sequence ID" value="KAK7195384.1"/>
    <property type="molecule type" value="Genomic_DNA"/>
</dbReference>